<dbReference type="AlphaFoldDB" id="A0A3N0X5T0"/>
<organism evidence="2 3">
    <name type="scientific">Epilithonimonas hominis</name>
    <dbReference type="NCBI Taxonomy" id="420404"/>
    <lineage>
        <taxon>Bacteria</taxon>
        <taxon>Pseudomonadati</taxon>
        <taxon>Bacteroidota</taxon>
        <taxon>Flavobacteriia</taxon>
        <taxon>Flavobacteriales</taxon>
        <taxon>Weeksellaceae</taxon>
        <taxon>Chryseobacterium group</taxon>
        <taxon>Epilithonimonas</taxon>
    </lineage>
</organism>
<reference evidence="3" key="2">
    <citation type="submission" date="2018-11" db="EMBL/GenBank/DDBJ databases">
        <title>Proposal to divide the Flavobacteriaceae and reorganize its genera based on Amino Acid Identity values calculated from whole genome sequences.</title>
        <authorList>
            <person name="Nicholson A.C."/>
            <person name="Gulvik C.A."/>
            <person name="Whitney A.M."/>
            <person name="Humrighouse B.W."/>
            <person name="Bell M."/>
            <person name="Holmes B."/>
            <person name="Steigerwalt A."/>
            <person name="Villarma A."/>
            <person name="Sheth M."/>
            <person name="Batra D."/>
            <person name="Pryor J."/>
            <person name="Bernardet J.-F."/>
            <person name="Hugo C."/>
            <person name="Kampfer P."/>
            <person name="Newman J."/>
            <person name="Mcquiston J."/>
        </authorList>
    </citation>
    <scope>NUCLEOTIDE SEQUENCE [LARGE SCALE GENOMIC DNA]</scope>
    <source>
        <strain evidence="3">DSM 22165</strain>
    </source>
</reference>
<feature type="signal peptide" evidence="1">
    <location>
        <begin position="1"/>
        <end position="18"/>
    </location>
</feature>
<accession>A0A3N0X5T0</accession>
<comment type="caution">
    <text evidence="2">The sequence shown here is derived from an EMBL/GenBank/DDBJ whole genome shotgun (WGS) entry which is preliminary data.</text>
</comment>
<feature type="chain" id="PRO_5018302659" evidence="1">
    <location>
        <begin position="19"/>
        <end position="89"/>
    </location>
</feature>
<evidence type="ECO:0000313" key="2">
    <source>
        <dbReference type="EMBL" id="ROI12650.1"/>
    </source>
</evidence>
<evidence type="ECO:0000313" key="3">
    <source>
        <dbReference type="Proteomes" id="UP000267623"/>
    </source>
</evidence>
<protein>
    <submittedName>
        <fullName evidence="2">Uncharacterized protein</fullName>
    </submittedName>
</protein>
<gene>
    <name evidence="2" type="ORF">EGH73_10985</name>
</gene>
<proteinExistence type="predicted"/>
<evidence type="ECO:0000256" key="1">
    <source>
        <dbReference type="SAM" id="SignalP"/>
    </source>
</evidence>
<sequence length="89" mass="9898">MKKALLTIALFSMSLTFAKSGEPINKQDESLLKIEKTTKESSEKASKEKITVKKMMSSTDCFIAAGVLSQMPVMFPDWGYCFALYQAGF</sequence>
<dbReference type="EMBL" id="RJTU01000070">
    <property type="protein sequence ID" value="ROI12650.1"/>
    <property type="molecule type" value="Genomic_DNA"/>
</dbReference>
<name>A0A3N0X5T0_9FLAO</name>
<dbReference type="Proteomes" id="UP000267623">
    <property type="component" value="Unassembled WGS sequence"/>
</dbReference>
<dbReference type="RefSeq" id="WP_123281871.1">
    <property type="nucleotide sequence ID" value="NZ_DALZAR010000085.1"/>
</dbReference>
<reference evidence="3" key="1">
    <citation type="submission" date="2018-11" db="EMBL/GenBank/DDBJ databases">
        <title>Proposal to divide the Flavobacteriaceae and reorganize its genera based on Amino Acid Identity values calculated from whole genome sequences.</title>
        <authorList>
            <person name="Nicholson A.C."/>
            <person name="Gulvik C.A."/>
            <person name="Whitney A.M."/>
            <person name="Humrighouse B.W."/>
            <person name="Bell M."/>
            <person name="Holmes B."/>
            <person name="Steigerwalt A."/>
            <person name="Villarma A."/>
            <person name="Sheth M."/>
            <person name="Batra D."/>
            <person name="Pryor J."/>
            <person name="Bernardet J.-F."/>
            <person name="Hugo C."/>
            <person name="Kampfer P."/>
            <person name="Newman J."/>
            <person name="Mcquiston J.R."/>
        </authorList>
    </citation>
    <scope>NUCLEOTIDE SEQUENCE [LARGE SCALE GENOMIC DNA]</scope>
    <source>
        <strain evidence="3">DSM 22165</strain>
    </source>
</reference>
<keyword evidence="1" id="KW-0732">Signal</keyword>